<protein>
    <submittedName>
        <fullName evidence="11">RING finger protein nhl-1</fullName>
    </submittedName>
</protein>
<feature type="repeat" description="NHL" evidence="6">
    <location>
        <begin position="985"/>
        <end position="1028"/>
    </location>
</feature>
<dbReference type="Pfam" id="PF01436">
    <property type="entry name" value="NHL"/>
    <property type="match status" value="6"/>
</dbReference>
<dbReference type="FunFam" id="2.120.10.30:FF:000013">
    <property type="entry name" value="E3 ubiquitin-protein ligase TRIM71"/>
    <property type="match status" value="2"/>
</dbReference>
<evidence type="ECO:0000256" key="4">
    <source>
        <dbReference type="ARBA" id="ARBA00022833"/>
    </source>
</evidence>
<reference evidence="11" key="1">
    <citation type="submission" date="2025-08" db="UniProtKB">
        <authorList>
            <consortium name="RefSeq"/>
        </authorList>
    </citation>
    <scope>IDENTIFICATION</scope>
    <source>
        <tissue evidence="11">Gonads</tissue>
    </source>
</reference>
<proteinExistence type="predicted"/>
<dbReference type="CDD" id="cd14954">
    <property type="entry name" value="NHL_TRIM71_like"/>
    <property type="match status" value="1"/>
</dbReference>
<dbReference type="AlphaFoldDB" id="A0A6J2YYZ5"/>
<dbReference type="InterPro" id="IPR050952">
    <property type="entry name" value="TRIM-NHL_E3_ligases"/>
</dbReference>
<feature type="compositionally biased region" description="Low complexity" evidence="7">
    <location>
        <begin position="583"/>
        <end position="606"/>
    </location>
</feature>
<dbReference type="GO" id="GO:0008270">
    <property type="term" value="F:zinc ion binding"/>
    <property type="evidence" value="ECO:0007669"/>
    <property type="project" value="UniProtKB-KW"/>
</dbReference>
<dbReference type="Gene3D" id="2.120.10.30">
    <property type="entry name" value="TolB, C-terminal domain"/>
    <property type="match status" value="3"/>
</dbReference>
<dbReference type="Proteomes" id="UP000504635">
    <property type="component" value="Unplaced"/>
</dbReference>
<keyword evidence="2" id="KW-0677">Repeat</keyword>
<name>A0A6J2YYZ5_SITOR</name>
<feature type="repeat" description="NHL" evidence="6">
    <location>
        <begin position="1223"/>
        <end position="1260"/>
    </location>
</feature>
<feature type="repeat" description="NHL" evidence="6">
    <location>
        <begin position="1126"/>
        <end position="1169"/>
    </location>
</feature>
<feature type="region of interest" description="Disordered" evidence="7">
    <location>
        <begin position="896"/>
        <end position="925"/>
    </location>
</feature>
<evidence type="ECO:0000313" key="11">
    <source>
        <dbReference type="RefSeq" id="XP_030768396.1"/>
    </source>
</evidence>
<dbReference type="FunCoup" id="A0A6J2YYZ5">
    <property type="interactions" value="13"/>
</dbReference>
<gene>
    <name evidence="11" type="primary">LOC115891929</name>
</gene>
<feature type="compositionally biased region" description="Basic and acidic residues" evidence="7">
    <location>
        <begin position="682"/>
        <end position="693"/>
    </location>
</feature>
<dbReference type="InParanoid" id="A0A6J2YYZ5"/>
<feature type="compositionally biased region" description="Polar residues" evidence="7">
    <location>
        <begin position="825"/>
        <end position="835"/>
    </location>
</feature>
<evidence type="ECO:0000256" key="5">
    <source>
        <dbReference type="PROSITE-ProRule" id="PRU00024"/>
    </source>
</evidence>
<feature type="compositionally biased region" description="Acidic residues" evidence="7">
    <location>
        <begin position="660"/>
        <end position="681"/>
    </location>
</feature>
<feature type="compositionally biased region" description="Basic and acidic residues" evidence="7">
    <location>
        <begin position="451"/>
        <end position="465"/>
    </location>
</feature>
<keyword evidence="1" id="KW-0479">Metal-binding</keyword>
<feature type="compositionally biased region" description="Low complexity" evidence="7">
    <location>
        <begin position="548"/>
        <end position="564"/>
    </location>
</feature>
<feature type="region of interest" description="Disordered" evidence="7">
    <location>
        <begin position="297"/>
        <end position="319"/>
    </location>
</feature>
<dbReference type="InterPro" id="IPR001841">
    <property type="entry name" value="Znf_RING"/>
</dbReference>
<evidence type="ECO:0000259" key="8">
    <source>
        <dbReference type="PROSITE" id="PS50089"/>
    </source>
</evidence>
<dbReference type="Pfam" id="PF00097">
    <property type="entry name" value="zf-C3HC4"/>
    <property type="match status" value="1"/>
</dbReference>
<feature type="domain" description="RING-type" evidence="8">
    <location>
        <begin position="10"/>
        <end position="52"/>
    </location>
</feature>
<feature type="repeat" description="NHL" evidence="6">
    <location>
        <begin position="1032"/>
        <end position="1075"/>
    </location>
</feature>
<feature type="compositionally biased region" description="Basic and acidic residues" evidence="7">
    <location>
        <begin position="705"/>
        <end position="714"/>
    </location>
</feature>
<dbReference type="PANTHER" id="PTHR24104:SF47">
    <property type="entry name" value="E3 UBIQUITIN-PROTEIN LIGASE NHLRC1"/>
    <property type="match status" value="1"/>
</dbReference>
<dbReference type="GO" id="GO:0005634">
    <property type="term" value="C:nucleus"/>
    <property type="evidence" value="ECO:0007669"/>
    <property type="project" value="UniProtKB-ARBA"/>
</dbReference>
<keyword evidence="3 5" id="KW-0863">Zinc-finger</keyword>
<dbReference type="PROSITE" id="PS50119">
    <property type="entry name" value="ZF_BBOX"/>
    <property type="match status" value="1"/>
</dbReference>
<feature type="domain" description="B box-type" evidence="9">
    <location>
        <begin position="92"/>
        <end position="135"/>
    </location>
</feature>
<evidence type="ECO:0000256" key="1">
    <source>
        <dbReference type="ARBA" id="ARBA00022723"/>
    </source>
</evidence>
<evidence type="ECO:0000256" key="3">
    <source>
        <dbReference type="ARBA" id="ARBA00022771"/>
    </source>
</evidence>
<dbReference type="InterPro" id="IPR000315">
    <property type="entry name" value="Znf_B-box"/>
</dbReference>
<dbReference type="SMART" id="SM00184">
    <property type="entry name" value="RING"/>
    <property type="match status" value="1"/>
</dbReference>
<dbReference type="GO" id="GO:0043161">
    <property type="term" value="P:proteasome-mediated ubiquitin-dependent protein catabolic process"/>
    <property type="evidence" value="ECO:0007669"/>
    <property type="project" value="TreeGrafter"/>
</dbReference>
<dbReference type="SUPFAM" id="SSF57850">
    <property type="entry name" value="RING/U-box"/>
    <property type="match status" value="1"/>
</dbReference>
<evidence type="ECO:0000256" key="7">
    <source>
        <dbReference type="SAM" id="MobiDB-lite"/>
    </source>
</evidence>
<dbReference type="RefSeq" id="XP_030768396.1">
    <property type="nucleotide sequence ID" value="XM_030912536.1"/>
</dbReference>
<feature type="compositionally biased region" description="Polar residues" evidence="7">
    <location>
        <begin position="717"/>
        <end position="727"/>
    </location>
</feature>
<feature type="compositionally biased region" description="Low complexity" evidence="7">
    <location>
        <begin position="297"/>
        <end position="306"/>
    </location>
</feature>
<dbReference type="InterPro" id="IPR011042">
    <property type="entry name" value="6-blade_b-propeller_TolB-like"/>
</dbReference>
<dbReference type="OrthoDB" id="342730at2759"/>
<dbReference type="PROSITE" id="PS51125">
    <property type="entry name" value="NHL"/>
    <property type="match status" value="6"/>
</dbReference>
<keyword evidence="4" id="KW-0862">Zinc</keyword>
<feature type="compositionally biased region" description="Basic and acidic residues" evidence="7">
    <location>
        <begin position="516"/>
        <end position="528"/>
    </location>
</feature>
<feature type="compositionally biased region" description="Basic and acidic residues" evidence="7">
    <location>
        <begin position="350"/>
        <end position="363"/>
    </location>
</feature>
<dbReference type="GO" id="GO:0061630">
    <property type="term" value="F:ubiquitin protein ligase activity"/>
    <property type="evidence" value="ECO:0007669"/>
    <property type="project" value="TreeGrafter"/>
</dbReference>
<feature type="compositionally biased region" description="Low complexity" evidence="7">
    <location>
        <begin position="914"/>
        <end position="925"/>
    </location>
</feature>
<dbReference type="GeneID" id="115891929"/>
<evidence type="ECO:0000313" key="10">
    <source>
        <dbReference type="Proteomes" id="UP000504635"/>
    </source>
</evidence>
<dbReference type="Gene3D" id="3.30.40.10">
    <property type="entry name" value="Zinc/RING finger domain, C3HC4 (zinc finger)"/>
    <property type="match status" value="1"/>
</dbReference>
<feature type="compositionally biased region" description="Low complexity" evidence="7">
    <location>
        <begin position="505"/>
        <end position="515"/>
    </location>
</feature>
<dbReference type="InterPro" id="IPR001258">
    <property type="entry name" value="NHL_repeat"/>
</dbReference>
<feature type="repeat" description="NHL" evidence="6">
    <location>
        <begin position="1079"/>
        <end position="1122"/>
    </location>
</feature>
<dbReference type="InterPro" id="IPR013083">
    <property type="entry name" value="Znf_RING/FYVE/PHD"/>
</dbReference>
<dbReference type="PROSITE" id="PS50089">
    <property type="entry name" value="ZF_RING_2"/>
    <property type="match status" value="1"/>
</dbReference>
<dbReference type="CDD" id="cd16524">
    <property type="entry name" value="RING-HC_NHL-1-like"/>
    <property type="match status" value="1"/>
</dbReference>
<accession>A0A6J2YYZ5</accession>
<feature type="compositionally biased region" description="Basic and acidic residues" evidence="7">
    <location>
        <begin position="406"/>
        <end position="432"/>
    </location>
</feature>
<dbReference type="SUPFAM" id="SSF101898">
    <property type="entry name" value="NHL repeat"/>
    <property type="match status" value="1"/>
</dbReference>
<feature type="region of interest" description="Disordered" evidence="7">
    <location>
        <begin position="332"/>
        <end position="883"/>
    </location>
</feature>
<dbReference type="GO" id="GO:0000209">
    <property type="term" value="P:protein polyubiquitination"/>
    <property type="evidence" value="ECO:0007669"/>
    <property type="project" value="TreeGrafter"/>
</dbReference>
<evidence type="ECO:0000259" key="9">
    <source>
        <dbReference type="PROSITE" id="PS50119"/>
    </source>
</evidence>
<evidence type="ECO:0000256" key="2">
    <source>
        <dbReference type="ARBA" id="ARBA00022737"/>
    </source>
</evidence>
<dbReference type="KEGG" id="soy:115891929"/>
<evidence type="ECO:0000256" key="6">
    <source>
        <dbReference type="PROSITE-ProRule" id="PRU00504"/>
    </source>
</evidence>
<keyword evidence="10" id="KW-1185">Reference proteome</keyword>
<feature type="repeat" description="NHL" evidence="6">
    <location>
        <begin position="1173"/>
        <end position="1216"/>
    </location>
</feature>
<dbReference type="FunFam" id="3.30.40.10:FF:000185">
    <property type="entry name" value="RING finger protein nhl-1"/>
    <property type="match status" value="1"/>
</dbReference>
<dbReference type="InterPro" id="IPR018957">
    <property type="entry name" value="Znf_C3HC4_RING-type"/>
</dbReference>
<dbReference type="FunFam" id="2.120.10.30:FF:000037">
    <property type="entry name" value="Uncharacterized protein, isoform E"/>
    <property type="match status" value="1"/>
</dbReference>
<organism evidence="10 11">
    <name type="scientific">Sitophilus oryzae</name>
    <name type="common">Rice weevil</name>
    <name type="synonym">Curculio oryzae</name>
    <dbReference type="NCBI Taxonomy" id="7048"/>
    <lineage>
        <taxon>Eukaryota</taxon>
        <taxon>Metazoa</taxon>
        <taxon>Ecdysozoa</taxon>
        <taxon>Arthropoda</taxon>
        <taxon>Hexapoda</taxon>
        <taxon>Insecta</taxon>
        <taxon>Pterygota</taxon>
        <taxon>Neoptera</taxon>
        <taxon>Endopterygota</taxon>
        <taxon>Coleoptera</taxon>
        <taxon>Polyphaga</taxon>
        <taxon>Cucujiformia</taxon>
        <taxon>Curculionidae</taxon>
        <taxon>Dryophthorinae</taxon>
        <taxon>Sitophilus</taxon>
    </lineage>
</organism>
<dbReference type="PANTHER" id="PTHR24104">
    <property type="entry name" value="E3 UBIQUITIN-PROTEIN LIGASE NHLRC1-RELATED"/>
    <property type="match status" value="1"/>
</dbReference>
<sequence>MEQFEQLLTCAICLDRYRNPKLLPCQHSFCMEPCLEGLVDYVRRQVKCPECRAEHRIPYQGVQGFPTNVTLQRFLELHIEITGELPDPTSGQVMERCNVCSEKSYCSFCHHCDKKICDECKGAHMEILRREISRINNQIRRGLHRLQDSLNLVEKNVQNIQTNCLSVGEEVEEIYRRLNKALKDRTEYLRKEIDRYLGTEMRTLTGLKDNLEQEISNILSNCDLADKHMNESVDIWDDCELMDAKEIFLKTIEFIRNFEYENTDYTRKIRLVLGHDPNQLVLHVAGYGDLNIASSSSPFSQGTSTGLLQPPGPGLMRSKSDHRLAFRNQDQGYERGYGDQDQDNVLSGRKFGERTQKPEKTDRYGSSYGRSGADYGDDYDHDRSARSKYSSRFRRRNTMADDDSDTESRGVRFHEQQHKNERERPLDTEDVTKGPLSGITRLADSPRVMKKLQENPTGKKEKKEPVTPQPPKQPQVVTKRPPPPATRQVSEEDEISKIKKQNKGATTSTETAPETRPAERTTTEERLPTQRKLNAPEAPSSTEESDGTATAFQQQQQRKQAQTKPAPPATRRSSDASHKKTARSASSDSSSSAESSSSGAVRSTGAPFTTEEVKQKYLARSEVPAETRSRTSSASAKEQPKPFQSRFLNKTSTPQPTPKDEDEESETSTEEETETEEESDEPSSKKTEEKMIKSDIGALLARSANARDHGRKDGSPLNRSKYSTPEESANRYGGRRRTTTTDEEPPRYGYTSRFLNKSKSSAAIPPDDEDYTPKYSTPAANDEDSKYPSNRSRYMALKERRQRLARSRSSQQFGDEDDAEDNVATPISPTTSNPTAYLASRGYGTSASAHDLSRSRSSHALKSRDSSPERQSASASNEKDGAALSSWARYLKNKYGNRSGGKDKESASGGGSQTSGSASSSAAARRLSLGLPLRSSTDLASSDDDQKNMQGSPTTHIATTAAAGIAAAAAGTSPRSQYLQKCQQLFQIGSRGSEAGCFTWPRGVAVGPDNSIVVADSSNHRVQVFDSRGRFLKEFGQYGSGEGEFDCLAGVAVNRIGQYIIADRYNHRIQVFDPSGRFLRSFGSQGTADGRFNYPWGIATDALGFIYVCDKENHRIQVFQSDGTFVGKFGAIGNKEGQLEHPHYIAVSNTNRVIVSDSNNHRIQIFDVNGKVITSFGSEGSEEGQFKFPRGVAVDDQGYICVADSGNNRIQIFHPDGTFLRALGCWGSQKGEFKGLEGVAMTPDGHILVCDRENHRIQVF</sequence>